<dbReference type="Pfam" id="PF13302">
    <property type="entry name" value="Acetyltransf_3"/>
    <property type="match status" value="1"/>
</dbReference>
<dbReference type="SUPFAM" id="SSF55729">
    <property type="entry name" value="Acyl-CoA N-acyltransferases (Nat)"/>
    <property type="match status" value="1"/>
</dbReference>
<gene>
    <name evidence="2" type="ORF">IAD15_08945</name>
</gene>
<dbReference type="GO" id="GO:0016747">
    <property type="term" value="F:acyltransferase activity, transferring groups other than amino-acyl groups"/>
    <property type="evidence" value="ECO:0007669"/>
    <property type="project" value="InterPro"/>
</dbReference>
<dbReference type="PANTHER" id="PTHR43792">
    <property type="entry name" value="GNAT FAMILY, PUTATIVE (AFU_ORTHOLOGUE AFUA_3G00765)-RELATED-RELATED"/>
    <property type="match status" value="1"/>
</dbReference>
<dbReference type="AlphaFoldDB" id="A0A9D1HRH8"/>
<dbReference type="InterPro" id="IPR000182">
    <property type="entry name" value="GNAT_dom"/>
</dbReference>
<name>A0A9D1HRH8_9FIRM</name>
<dbReference type="Gene3D" id="3.40.630.30">
    <property type="match status" value="1"/>
</dbReference>
<dbReference type="EMBL" id="DVMJ01000077">
    <property type="protein sequence ID" value="HIU14179.1"/>
    <property type="molecule type" value="Genomic_DNA"/>
</dbReference>
<accession>A0A9D1HRH8</accession>
<evidence type="ECO:0000313" key="3">
    <source>
        <dbReference type="Proteomes" id="UP000824175"/>
    </source>
</evidence>
<reference evidence="2" key="2">
    <citation type="journal article" date="2021" name="PeerJ">
        <title>Extensive microbial diversity within the chicken gut microbiome revealed by metagenomics and culture.</title>
        <authorList>
            <person name="Gilroy R."/>
            <person name="Ravi A."/>
            <person name="Getino M."/>
            <person name="Pursley I."/>
            <person name="Horton D.L."/>
            <person name="Alikhan N.F."/>
            <person name="Baker D."/>
            <person name="Gharbi K."/>
            <person name="Hall N."/>
            <person name="Watson M."/>
            <person name="Adriaenssens E.M."/>
            <person name="Foster-Nyarko E."/>
            <person name="Jarju S."/>
            <person name="Secka A."/>
            <person name="Antonio M."/>
            <person name="Oren A."/>
            <person name="Chaudhuri R.R."/>
            <person name="La Ragione R."/>
            <person name="Hildebrand F."/>
            <person name="Pallen M.J."/>
        </authorList>
    </citation>
    <scope>NUCLEOTIDE SEQUENCE</scope>
    <source>
        <strain evidence="2">CHK195-11698</strain>
    </source>
</reference>
<dbReference type="Proteomes" id="UP000824175">
    <property type="component" value="Unassembled WGS sequence"/>
</dbReference>
<dbReference type="InterPro" id="IPR016181">
    <property type="entry name" value="Acyl_CoA_acyltransferase"/>
</dbReference>
<dbReference type="PROSITE" id="PS51186">
    <property type="entry name" value="GNAT"/>
    <property type="match status" value="1"/>
</dbReference>
<reference evidence="2" key="1">
    <citation type="submission" date="2020-10" db="EMBL/GenBank/DDBJ databases">
        <authorList>
            <person name="Gilroy R."/>
        </authorList>
    </citation>
    <scope>NUCLEOTIDE SEQUENCE</scope>
    <source>
        <strain evidence="2">CHK195-11698</strain>
    </source>
</reference>
<evidence type="ECO:0000313" key="2">
    <source>
        <dbReference type="EMBL" id="HIU14179.1"/>
    </source>
</evidence>
<dbReference type="PANTHER" id="PTHR43792:SF1">
    <property type="entry name" value="N-ACETYLTRANSFERASE DOMAIN-CONTAINING PROTEIN"/>
    <property type="match status" value="1"/>
</dbReference>
<evidence type="ECO:0000259" key="1">
    <source>
        <dbReference type="PROSITE" id="PS51186"/>
    </source>
</evidence>
<protein>
    <submittedName>
        <fullName evidence="2">GNAT family N-acetyltransferase</fullName>
    </submittedName>
</protein>
<organism evidence="2 3">
    <name type="scientific">Candidatus Fimiplasma intestinipullorum</name>
    <dbReference type="NCBI Taxonomy" id="2840825"/>
    <lineage>
        <taxon>Bacteria</taxon>
        <taxon>Bacillati</taxon>
        <taxon>Bacillota</taxon>
        <taxon>Clostridia</taxon>
        <taxon>Eubacteriales</taxon>
        <taxon>Candidatus Fimiplasma</taxon>
    </lineage>
</organism>
<feature type="domain" description="N-acetyltransferase" evidence="1">
    <location>
        <begin position="9"/>
        <end position="158"/>
    </location>
</feature>
<comment type="caution">
    <text evidence="2">The sequence shown here is derived from an EMBL/GenBank/DDBJ whole genome shotgun (WGS) entry which is preliminary data.</text>
</comment>
<dbReference type="InterPro" id="IPR051531">
    <property type="entry name" value="N-acetyltransferase"/>
</dbReference>
<sequence length="158" mass="19117">MLFLETERLILRYFQPEDVRRLYEYRSKPEVERFQSWKNYQLEDARQAVSYYQNRFFYGQGGTFQLAICLKSGEMIGDVFFDQSEAGCFIGYTLDSSYWKQGYAYEVMSHLLGCLHDDYHIRFFRAVILPENQASIRLIRKLGFFQHSRHEYFLYWLA</sequence>
<proteinExistence type="predicted"/>